<evidence type="ECO:0000256" key="1">
    <source>
        <dbReference type="SAM" id="MobiDB-lite"/>
    </source>
</evidence>
<sequence>MNVPVFTSDSITCDSVTRERTEEGYLRVTVRAGRSGILTYSCKKMGFKDPDGTGVVNVLRHPDDAFDESSLNTILGKDITFTHPESGEVTQDNYSKLSKGVVISPGYRTPNEKSLDDDIFVTGLIKDKTTIDALERQGFNGASLGYKAFYVYEPGEWNGVRYHYRQFNIRYNHLAIVLKGRAGKDYTVLDEEDLFMDEKEKAAFKTEIMEGVKEVVSSLIPAAPEPAESITVDAIDKAVQKRSTIIDKAKTIKPEIDCNGKSDVQIMREILGEKVTNDHSEEIVEYAFNSLPVGKPKAERTHKSLNLGTKGHEDKTTVDAADSIAQSKRDFRKNTARGFESLRKELSK</sequence>
<evidence type="ECO:0008006" key="4">
    <source>
        <dbReference type="Google" id="ProtNLM"/>
    </source>
</evidence>
<proteinExistence type="predicted"/>
<accession>A0A0H3ZRY9</accession>
<feature type="region of interest" description="Disordered" evidence="1">
    <location>
        <begin position="295"/>
        <end position="322"/>
    </location>
</feature>
<dbReference type="EMBL" id="KP795463">
    <property type="protein sequence ID" value="AKN36034.1"/>
    <property type="molecule type" value="Genomic_DNA"/>
</dbReference>
<name>A0A0H3ZRY9_VIBSP</name>
<dbReference type="EMBL" id="KP795703">
    <property type="protein sequence ID" value="AKN40699.1"/>
    <property type="molecule type" value="Genomic_DNA"/>
</dbReference>
<organism evidence="3">
    <name type="scientific">Vibrio splendidus</name>
    <dbReference type="NCBI Taxonomy" id="29497"/>
    <lineage>
        <taxon>Bacteria</taxon>
        <taxon>Pseudomonadati</taxon>
        <taxon>Pseudomonadota</taxon>
        <taxon>Gammaproteobacteria</taxon>
        <taxon>Vibrionales</taxon>
        <taxon>Vibrionaceae</taxon>
        <taxon>Vibrio</taxon>
    </lineage>
</organism>
<dbReference type="PIRSF" id="PIRSF029215">
    <property type="entry name" value="UCP029215"/>
    <property type="match status" value="1"/>
</dbReference>
<dbReference type="AlphaFoldDB" id="A0A0H3ZRY9"/>
<dbReference type="Pfam" id="PF09979">
    <property type="entry name" value="DUF2213"/>
    <property type="match status" value="1"/>
</dbReference>
<evidence type="ECO:0000313" key="2">
    <source>
        <dbReference type="EMBL" id="AKN36034.1"/>
    </source>
</evidence>
<dbReference type="EMBL" id="KP795630">
    <property type="protein sequence ID" value="AKN39035.1"/>
    <property type="molecule type" value="Genomic_DNA"/>
</dbReference>
<protein>
    <recommendedName>
        <fullName evidence="4">DUF2213 domain-containing protein</fullName>
    </recommendedName>
</protein>
<evidence type="ECO:0000313" key="3">
    <source>
        <dbReference type="EMBL" id="AKN39035.1"/>
    </source>
</evidence>
<dbReference type="InterPro" id="IPR016913">
    <property type="entry name" value="UCP029215"/>
</dbReference>
<reference evidence="3" key="1">
    <citation type="journal article" date="2015" name="MBio">
        <title>Eco-Evolutionary Dynamics of Episomes among Ecologically Cohesive Bacterial Populations.</title>
        <authorList>
            <person name="Xue H."/>
            <person name="Cordero O.X."/>
            <person name="Camas F.M."/>
            <person name="Trimble W."/>
            <person name="Meyer F."/>
            <person name="Guglielmini J."/>
            <person name="Rocha E.P."/>
            <person name="Polz M.F."/>
        </authorList>
    </citation>
    <scope>NUCLEOTIDE SEQUENCE</scope>
    <source>
        <strain evidence="2">1F_145</strain>
        <strain evidence="3">5S_214</strain>
    </source>
</reference>